<organism evidence="2 3">
    <name type="scientific">Rhodopirellula maiorica SM1</name>
    <dbReference type="NCBI Taxonomy" id="1265738"/>
    <lineage>
        <taxon>Bacteria</taxon>
        <taxon>Pseudomonadati</taxon>
        <taxon>Planctomycetota</taxon>
        <taxon>Planctomycetia</taxon>
        <taxon>Pirellulales</taxon>
        <taxon>Pirellulaceae</taxon>
        <taxon>Novipirellula</taxon>
    </lineage>
</organism>
<evidence type="ECO:0000313" key="3">
    <source>
        <dbReference type="Proteomes" id="UP000011991"/>
    </source>
</evidence>
<dbReference type="AlphaFoldDB" id="M5S2E3"/>
<dbReference type="Gene3D" id="2.60.120.560">
    <property type="entry name" value="Exo-inulinase, domain 1"/>
    <property type="match status" value="1"/>
</dbReference>
<dbReference type="EMBL" id="ANOG01000190">
    <property type="protein sequence ID" value="EMI21792.1"/>
    <property type="molecule type" value="Genomic_DNA"/>
</dbReference>
<accession>M5S2E3</accession>
<sequence length="157" mass="17975">MHVEWSSPVEKQGRRKSQALGNSGIFLMGIYEFQVLNSYQNPTYFDGQAGAIYKQVPPAVNAMRPPGQWNSYDIFWTAPRFDDDGELLSPAYITALHNGVLIQNHFEVKGDTPYTRPPSYKAHAPRGPIKLQDHRSPVRFRNIWVRDYQSAQVKQPN</sequence>
<protein>
    <submittedName>
        <fullName evidence="2">Multi-domain protein</fullName>
    </submittedName>
</protein>
<dbReference type="Proteomes" id="UP000011991">
    <property type="component" value="Unassembled WGS sequence"/>
</dbReference>
<dbReference type="InterPro" id="IPR010496">
    <property type="entry name" value="AL/BT2_dom"/>
</dbReference>
<evidence type="ECO:0000313" key="2">
    <source>
        <dbReference type="EMBL" id="EMI21792.1"/>
    </source>
</evidence>
<dbReference type="PATRIC" id="fig|1265738.3.peg.1257"/>
<dbReference type="GO" id="GO:0016787">
    <property type="term" value="F:hydrolase activity"/>
    <property type="evidence" value="ECO:0007669"/>
    <property type="project" value="InterPro"/>
</dbReference>
<gene>
    <name evidence="2" type="ORF">RMSM_01268</name>
</gene>
<keyword evidence="3" id="KW-1185">Reference proteome</keyword>
<dbReference type="Pfam" id="PF06439">
    <property type="entry name" value="3keto-disac_hyd"/>
    <property type="match status" value="1"/>
</dbReference>
<name>M5S2E3_9BACT</name>
<comment type="caution">
    <text evidence="2">The sequence shown here is derived from an EMBL/GenBank/DDBJ whole genome shotgun (WGS) entry which is preliminary data.</text>
</comment>
<feature type="domain" description="3-keto-alpha-glucoside-1,2-lyase/3-keto-2-hydroxy-glucal hydratase" evidence="1">
    <location>
        <begin position="2"/>
        <end position="146"/>
    </location>
</feature>
<reference evidence="2 3" key="1">
    <citation type="journal article" date="2013" name="Mar. Genomics">
        <title>Expression of sulfatases in Rhodopirellula baltica and the diversity of sulfatases in the genus Rhodopirellula.</title>
        <authorList>
            <person name="Wegner C.E."/>
            <person name="Richter-Heitmann T."/>
            <person name="Klindworth A."/>
            <person name="Klockow C."/>
            <person name="Richter M."/>
            <person name="Achstetter T."/>
            <person name="Glockner F.O."/>
            <person name="Harder J."/>
        </authorList>
    </citation>
    <scope>NUCLEOTIDE SEQUENCE [LARGE SCALE GENOMIC DNA]</scope>
    <source>
        <strain evidence="2 3">SM1</strain>
    </source>
</reference>
<evidence type="ECO:0000259" key="1">
    <source>
        <dbReference type="Pfam" id="PF06439"/>
    </source>
</evidence>
<proteinExistence type="predicted"/>